<gene>
    <name evidence="1" type="ORF">KC19_3G126600</name>
</gene>
<evidence type="ECO:0000313" key="1">
    <source>
        <dbReference type="EMBL" id="KAG0583318.1"/>
    </source>
</evidence>
<proteinExistence type="predicted"/>
<evidence type="ECO:0000313" key="2">
    <source>
        <dbReference type="Proteomes" id="UP000822688"/>
    </source>
</evidence>
<organism evidence="1 2">
    <name type="scientific">Ceratodon purpureus</name>
    <name type="common">Fire moss</name>
    <name type="synonym">Dicranum purpureum</name>
    <dbReference type="NCBI Taxonomy" id="3225"/>
    <lineage>
        <taxon>Eukaryota</taxon>
        <taxon>Viridiplantae</taxon>
        <taxon>Streptophyta</taxon>
        <taxon>Embryophyta</taxon>
        <taxon>Bryophyta</taxon>
        <taxon>Bryophytina</taxon>
        <taxon>Bryopsida</taxon>
        <taxon>Dicranidae</taxon>
        <taxon>Pseudoditrichales</taxon>
        <taxon>Ditrichaceae</taxon>
        <taxon>Ceratodon</taxon>
    </lineage>
</organism>
<accession>A0A8T0IL88</accession>
<dbReference type="AlphaFoldDB" id="A0A8T0IL88"/>
<sequence>MTDAYESLIGCRVVFVAFEAEISDHQCTDQ</sequence>
<dbReference type="Proteomes" id="UP000822688">
    <property type="component" value="Chromosome 3"/>
</dbReference>
<protein>
    <submittedName>
        <fullName evidence="1">Uncharacterized protein</fullName>
    </submittedName>
</protein>
<name>A0A8T0IL88_CERPU</name>
<keyword evidence="2" id="KW-1185">Reference proteome</keyword>
<comment type="caution">
    <text evidence="1">The sequence shown here is derived from an EMBL/GenBank/DDBJ whole genome shotgun (WGS) entry which is preliminary data.</text>
</comment>
<dbReference type="EMBL" id="CM026423">
    <property type="protein sequence ID" value="KAG0583318.1"/>
    <property type="molecule type" value="Genomic_DNA"/>
</dbReference>
<reference evidence="1" key="1">
    <citation type="submission" date="2020-06" db="EMBL/GenBank/DDBJ databases">
        <title>WGS assembly of Ceratodon purpureus strain R40.</title>
        <authorList>
            <person name="Carey S.B."/>
            <person name="Jenkins J."/>
            <person name="Shu S."/>
            <person name="Lovell J.T."/>
            <person name="Sreedasyam A."/>
            <person name="Maumus F."/>
            <person name="Tiley G.P."/>
            <person name="Fernandez-Pozo N."/>
            <person name="Barry K."/>
            <person name="Chen C."/>
            <person name="Wang M."/>
            <person name="Lipzen A."/>
            <person name="Daum C."/>
            <person name="Saski C.A."/>
            <person name="Payton A.C."/>
            <person name="Mcbreen J.C."/>
            <person name="Conrad R.E."/>
            <person name="Kollar L.M."/>
            <person name="Olsson S."/>
            <person name="Huttunen S."/>
            <person name="Landis J.B."/>
            <person name="Wickett N.J."/>
            <person name="Johnson M.G."/>
            <person name="Rensing S.A."/>
            <person name="Grimwood J."/>
            <person name="Schmutz J."/>
            <person name="Mcdaniel S.F."/>
        </authorList>
    </citation>
    <scope>NUCLEOTIDE SEQUENCE</scope>
    <source>
        <strain evidence="1">R40</strain>
    </source>
</reference>